<keyword evidence="3" id="KW-1185">Reference proteome</keyword>
<sequence>MLCFDQCGSNQVCDFGMWEQAYIWSCYTTCHFSFFFLSLYELSIFRIWQVNNDQLDS</sequence>
<keyword evidence="1" id="KW-1133">Transmembrane helix</keyword>
<dbReference type="Proteomes" id="UP001234989">
    <property type="component" value="Chromosome 1"/>
</dbReference>
<dbReference type="EMBL" id="CP133612">
    <property type="protein sequence ID" value="WMV10620.1"/>
    <property type="molecule type" value="Genomic_DNA"/>
</dbReference>
<feature type="transmembrane region" description="Helical" evidence="1">
    <location>
        <begin position="21"/>
        <end position="40"/>
    </location>
</feature>
<organism evidence="2 3">
    <name type="scientific">Solanum verrucosum</name>
    <dbReference type="NCBI Taxonomy" id="315347"/>
    <lineage>
        <taxon>Eukaryota</taxon>
        <taxon>Viridiplantae</taxon>
        <taxon>Streptophyta</taxon>
        <taxon>Embryophyta</taxon>
        <taxon>Tracheophyta</taxon>
        <taxon>Spermatophyta</taxon>
        <taxon>Magnoliopsida</taxon>
        <taxon>eudicotyledons</taxon>
        <taxon>Gunneridae</taxon>
        <taxon>Pentapetalae</taxon>
        <taxon>asterids</taxon>
        <taxon>lamiids</taxon>
        <taxon>Solanales</taxon>
        <taxon>Solanaceae</taxon>
        <taxon>Solanoideae</taxon>
        <taxon>Solaneae</taxon>
        <taxon>Solanum</taxon>
    </lineage>
</organism>
<dbReference type="AlphaFoldDB" id="A0AAF0PWR8"/>
<keyword evidence="1" id="KW-0472">Membrane</keyword>
<proteinExistence type="predicted"/>
<name>A0AAF0PWR8_SOLVR</name>
<protein>
    <submittedName>
        <fullName evidence="2">Uncharacterized protein</fullName>
    </submittedName>
</protein>
<accession>A0AAF0PWR8</accession>
<evidence type="ECO:0000256" key="1">
    <source>
        <dbReference type="SAM" id="Phobius"/>
    </source>
</evidence>
<evidence type="ECO:0000313" key="2">
    <source>
        <dbReference type="EMBL" id="WMV10620.1"/>
    </source>
</evidence>
<reference evidence="2" key="1">
    <citation type="submission" date="2023-08" db="EMBL/GenBank/DDBJ databases">
        <title>A de novo genome assembly of Solanum verrucosum Schlechtendal, a Mexican diploid species geographically isolated from the other diploid A-genome species in potato relatives.</title>
        <authorList>
            <person name="Hosaka K."/>
        </authorList>
    </citation>
    <scope>NUCLEOTIDE SEQUENCE</scope>
    <source>
        <tissue evidence="2">Young leaves</tissue>
    </source>
</reference>
<evidence type="ECO:0000313" key="3">
    <source>
        <dbReference type="Proteomes" id="UP001234989"/>
    </source>
</evidence>
<gene>
    <name evidence="2" type="ORF">MTR67_004005</name>
</gene>
<keyword evidence="1" id="KW-0812">Transmembrane</keyword>